<dbReference type="AlphaFoldDB" id="A0A8H5CIU3"/>
<proteinExistence type="predicted"/>
<dbReference type="OrthoDB" id="2657661at2759"/>
<keyword evidence="2" id="KW-1185">Reference proteome</keyword>
<dbReference type="EMBL" id="JAACJK010000001">
    <property type="protein sequence ID" value="KAF5342099.1"/>
    <property type="molecule type" value="Genomic_DNA"/>
</dbReference>
<comment type="caution">
    <text evidence="1">The sequence shown here is derived from an EMBL/GenBank/DDBJ whole genome shotgun (WGS) entry which is preliminary data.</text>
</comment>
<dbReference type="Proteomes" id="UP000541558">
    <property type="component" value="Unassembled WGS sequence"/>
</dbReference>
<evidence type="ECO:0000313" key="1">
    <source>
        <dbReference type="EMBL" id="KAF5342099.1"/>
    </source>
</evidence>
<name>A0A8H5CIU3_9AGAR</name>
<protein>
    <submittedName>
        <fullName evidence="1">Uncharacterized protein</fullName>
    </submittedName>
</protein>
<organism evidence="1 2">
    <name type="scientific">Ephemerocybe angulata</name>
    <dbReference type="NCBI Taxonomy" id="980116"/>
    <lineage>
        <taxon>Eukaryota</taxon>
        <taxon>Fungi</taxon>
        <taxon>Dikarya</taxon>
        <taxon>Basidiomycota</taxon>
        <taxon>Agaricomycotina</taxon>
        <taxon>Agaricomycetes</taxon>
        <taxon>Agaricomycetidae</taxon>
        <taxon>Agaricales</taxon>
        <taxon>Agaricineae</taxon>
        <taxon>Psathyrellaceae</taxon>
        <taxon>Ephemerocybe</taxon>
    </lineage>
</organism>
<gene>
    <name evidence="1" type="ORF">D9611_001707</name>
</gene>
<accession>A0A8H5CIU3</accession>
<sequence>MDRASARYANLAMSKEIPHLVGVTTRIEYERYRRGYVHPVVASQPHIMEPLKTSFRAPRAPEGWKLFVHPEGTRYFYCESPENDYMGQIFDYMTRNDIAFRRPLKPTKKRGSEERKTYPQDIAPVVLVLEFRLTGRIGYYFVSHPTQTLF</sequence>
<evidence type="ECO:0000313" key="2">
    <source>
        <dbReference type="Proteomes" id="UP000541558"/>
    </source>
</evidence>
<reference evidence="1 2" key="1">
    <citation type="journal article" date="2020" name="ISME J.">
        <title>Uncovering the hidden diversity of litter-decomposition mechanisms in mushroom-forming fungi.</title>
        <authorList>
            <person name="Floudas D."/>
            <person name="Bentzer J."/>
            <person name="Ahren D."/>
            <person name="Johansson T."/>
            <person name="Persson P."/>
            <person name="Tunlid A."/>
        </authorList>
    </citation>
    <scope>NUCLEOTIDE SEQUENCE [LARGE SCALE GENOMIC DNA]</scope>
    <source>
        <strain evidence="1 2">CBS 175.51</strain>
    </source>
</reference>